<organism evidence="2 3">
    <name type="scientific">Rickenella mellea</name>
    <dbReference type="NCBI Taxonomy" id="50990"/>
    <lineage>
        <taxon>Eukaryota</taxon>
        <taxon>Fungi</taxon>
        <taxon>Dikarya</taxon>
        <taxon>Basidiomycota</taxon>
        <taxon>Agaricomycotina</taxon>
        <taxon>Agaricomycetes</taxon>
        <taxon>Hymenochaetales</taxon>
        <taxon>Rickenellaceae</taxon>
        <taxon>Rickenella</taxon>
    </lineage>
</organism>
<gene>
    <name evidence="2" type="ORF">BD410DRAFT_846978</name>
</gene>
<keyword evidence="3" id="KW-1185">Reference proteome</keyword>
<evidence type="ECO:0000256" key="1">
    <source>
        <dbReference type="SAM" id="MobiDB-lite"/>
    </source>
</evidence>
<dbReference type="EMBL" id="ML170640">
    <property type="protein sequence ID" value="TDL13412.1"/>
    <property type="molecule type" value="Genomic_DNA"/>
</dbReference>
<dbReference type="Proteomes" id="UP000294933">
    <property type="component" value="Unassembled WGS sequence"/>
</dbReference>
<proteinExistence type="predicted"/>
<reference evidence="2 3" key="1">
    <citation type="submission" date="2018-06" db="EMBL/GenBank/DDBJ databases">
        <title>A transcriptomic atlas of mushroom development highlights an independent origin of complex multicellularity.</title>
        <authorList>
            <consortium name="DOE Joint Genome Institute"/>
            <person name="Krizsan K."/>
            <person name="Almasi E."/>
            <person name="Merenyi Z."/>
            <person name="Sahu N."/>
            <person name="Viragh M."/>
            <person name="Koszo T."/>
            <person name="Mondo S."/>
            <person name="Kiss B."/>
            <person name="Balint B."/>
            <person name="Kues U."/>
            <person name="Barry K."/>
            <person name="Hegedus J.C."/>
            <person name="Henrissat B."/>
            <person name="Johnson J."/>
            <person name="Lipzen A."/>
            <person name="Ohm R."/>
            <person name="Nagy I."/>
            <person name="Pangilinan J."/>
            <person name="Yan J."/>
            <person name="Xiong Y."/>
            <person name="Grigoriev I.V."/>
            <person name="Hibbett D.S."/>
            <person name="Nagy L.G."/>
        </authorList>
    </citation>
    <scope>NUCLEOTIDE SEQUENCE [LARGE SCALE GENOMIC DNA]</scope>
    <source>
        <strain evidence="2 3">SZMC22713</strain>
    </source>
</reference>
<protein>
    <submittedName>
        <fullName evidence="2">Uncharacterized protein</fullName>
    </submittedName>
</protein>
<evidence type="ECO:0000313" key="3">
    <source>
        <dbReference type="Proteomes" id="UP000294933"/>
    </source>
</evidence>
<accession>A0A4Y7PF32</accession>
<dbReference type="VEuPathDB" id="FungiDB:BD410DRAFT_846978"/>
<dbReference type="AlphaFoldDB" id="A0A4Y7PF32"/>
<sequence length="205" mass="22323">MVNQNSVLVSERGVEGMQDLCWYTGECMDVQARFADPRSSPAIPFLRHFPLAIERTIWQLCNPPLPPFAPTTSFPNLASVRENRRLSSLNTGVDWAHWGRLSWASTNSVLRPSASNPSRSNDDLNVQLNSWGIRVRRDGSEGSTGASPPPLPPLPSVIATATHTPLLLPHSLLISSSGIPVVTESVPAPRGEHTRFANGDFVEAP</sequence>
<name>A0A4Y7PF32_9AGAM</name>
<feature type="region of interest" description="Disordered" evidence="1">
    <location>
        <begin position="136"/>
        <end position="157"/>
    </location>
</feature>
<evidence type="ECO:0000313" key="2">
    <source>
        <dbReference type="EMBL" id="TDL13412.1"/>
    </source>
</evidence>